<dbReference type="RefSeq" id="WP_111379576.1">
    <property type="nucleotide sequence ID" value="NZ_CP043612.1"/>
</dbReference>
<proteinExistence type="predicted"/>
<dbReference type="EMBL" id="FXTQ01000002">
    <property type="protein sequence ID" value="SMO57709.1"/>
    <property type="molecule type" value="Genomic_DNA"/>
</dbReference>
<dbReference type="AlphaFoldDB" id="A0A521CE54"/>
<reference evidence="1 2" key="1">
    <citation type="submission" date="2017-05" db="EMBL/GenBank/DDBJ databases">
        <authorList>
            <person name="Varghese N."/>
            <person name="Submissions S."/>
        </authorList>
    </citation>
    <scope>NUCLEOTIDE SEQUENCE [LARGE SCALE GENOMIC DNA]</scope>
    <source>
        <strain evidence="1 2">DSM 29982</strain>
    </source>
</reference>
<dbReference type="InterPro" id="IPR008969">
    <property type="entry name" value="CarboxyPept-like_regulatory"/>
</dbReference>
<name>A0A521CE54_9FLAO</name>
<gene>
    <name evidence="1" type="ORF">SAMN06265220_102280</name>
</gene>
<sequence length="251" mass="28730">MRVKLLTTISIFTYQLSISQNEKLLNGKVLSQNIPLNKVEVINKTAKTSTRTNELGEFSILVRPQDSVLFFSKDYFFKRLKISQENIDQNNIIVNMILKPEELDEVLITTIKFPHVSMTQEVSDSIALIKASRNLQKYTGVYDGTISNGMNFGTMGAGLLGLFKKEENSNKKPKKKTPELDFKTFAEATCPLDFFTKDLKLNPNEKALFLEFCSADPQSEIILKQKNLLYTMDFLYAKNEEFKKLKTEIKN</sequence>
<organism evidence="1 2">
    <name type="scientific">Flavobacterium nitrogenifigens</name>
    <dbReference type="NCBI Taxonomy" id="1617283"/>
    <lineage>
        <taxon>Bacteria</taxon>
        <taxon>Pseudomonadati</taxon>
        <taxon>Bacteroidota</taxon>
        <taxon>Flavobacteriia</taxon>
        <taxon>Flavobacteriales</taxon>
        <taxon>Flavobacteriaceae</taxon>
        <taxon>Flavobacterium</taxon>
    </lineage>
</organism>
<evidence type="ECO:0000313" key="2">
    <source>
        <dbReference type="Proteomes" id="UP000319267"/>
    </source>
</evidence>
<accession>A0A521CE54</accession>
<evidence type="ECO:0000313" key="1">
    <source>
        <dbReference type="EMBL" id="SMO57709.1"/>
    </source>
</evidence>
<dbReference type="SUPFAM" id="SSF49464">
    <property type="entry name" value="Carboxypeptidase regulatory domain-like"/>
    <property type="match status" value="1"/>
</dbReference>
<keyword evidence="2" id="KW-1185">Reference proteome</keyword>
<protein>
    <recommendedName>
        <fullName evidence="3">CarboxypepD_reg-like domain-containing protein</fullName>
    </recommendedName>
</protein>
<dbReference type="OrthoDB" id="1431099at2"/>
<evidence type="ECO:0008006" key="3">
    <source>
        <dbReference type="Google" id="ProtNLM"/>
    </source>
</evidence>
<dbReference type="Proteomes" id="UP000319267">
    <property type="component" value="Unassembled WGS sequence"/>
</dbReference>